<protein>
    <submittedName>
        <fullName evidence="2">Uncharacterized protein</fullName>
    </submittedName>
</protein>
<feature type="compositionally biased region" description="Polar residues" evidence="1">
    <location>
        <begin position="99"/>
        <end position="110"/>
    </location>
</feature>
<organism evidence="2 3">
    <name type="scientific">Staurois parvus</name>
    <dbReference type="NCBI Taxonomy" id="386267"/>
    <lineage>
        <taxon>Eukaryota</taxon>
        <taxon>Metazoa</taxon>
        <taxon>Chordata</taxon>
        <taxon>Craniata</taxon>
        <taxon>Vertebrata</taxon>
        <taxon>Euteleostomi</taxon>
        <taxon>Amphibia</taxon>
        <taxon>Batrachia</taxon>
        <taxon>Anura</taxon>
        <taxon>Neobatrachia</taxon>
        <taxon>Ranoidea</taxon>
        <taxon>Ranidae</taxon>
        <taxon>Staurois</taxon>
    </lineage>
</organism>
<dbReference type="EMBL" id="CATNWA010003858">
    <property type="protein sequence ID" value="CAI9546513.1"/>
    <property type="molecule type" value="Genomic_DNA"/>
</dbReference>
<feature type="region of interest" description="Disordered" evidence="1">
    <location>
        <begin position="97"/>
        <end position="125"/>
    </location>
</feature>
<evidence type="ECO:0000256" key="1">
    <source>
        <dbReference type="SAM" id="MobiDB-lite"/>
    </source>
</evidence>
<accession>A0ABN9BG76</accession>
<dbReference type="Proteomes" id="UP001162483">
    <property type="component" value="Unassembled WGS sequence"/>
</dbReference>
<name>A0ABN9BG76_9NEOB</name>
<comment type="caution">
    <text evidence="2">The sequence shown here is derived from an EMBL/GenBank/DDBJ whole genome shotgun (WGS) entry which is preliminary data.</text>
</comment>
<keyword evidence="3" id="KW-1185">Reference proteome</keyword>
<proteinExistence type="predicted"/>
<gene>
    <name evidence="2" type="ORF">SPARVUS_LOCUS2842274</name>
</gene>
<evidence type="ECO:0000313" key="3">
    <source>
        <dbReference type="Proteomes" id="UP001162483"/>
    </source>
</evidence>
<sequence>MGKHTPRPRAQAWSWLKYTFLQSAPGLADCELLATKSTRWSALVLQPTRQVSPTTSAESIAESTRWSALVLQPTWQVSPTTSAESIAESTRWSALVLQPTRQVSPTTSAESIPDTRMQGRPEGTE</sequence>
<reference evidence="2" key="1">
    <citation type="submission" date="2023-05" db="EMBL/GenBank/DDBJ databases">
        <authorList>
            <person name="Stuckert A."/>
        </authorList>
    </citation>
    <scope>NUCLEOTIDE SEQUENCE</scope>
</reference>
<evidence type="ECO:0000313" key="2">
    <source>
        <dbReference type="EMBL" id="CAI9546513.1"/>
    </source>
</evidence>